<dbReference type="RefSeq" id="WP_151595691.1">
    <property type="nucleotide sequence ID" value="NZ_WBMS02000017.1"/>
</dbReference>
<comment type="caution">
    <text evidence="3">The sequence shown here is derived from an EMBL/GenBank/DDBJ whole genome shotgun (WGS) entry which is preliminary data.</text>
</comment>
<dbReference type="CDD" id="cd03441">
    <property type="entry name" value="R_hydratase_like"/>
    <property type="match status" value="1"/>
</dbReference>
<proteinExistence type="predicted"/>
<feature type="region of interest" description="Disordered" evidence="1">
    <location>
        <begin position="1"/>
        <end position="22"/>
    </location>
</feature>
<feature type="compositionally biased region" description="Basic and acidic residues" evidence="1">
    <location>
        <begin position="1"/>
        <end position="13"/>
    </location>
</feature>
<protein>
    <submittedName>
        <fullName evidence="3">Acyl dehydratase</fullName>
    </submittedName>
</protein>
<dbReference type="InterPro" id="IPR039569">
    <property type="entry name" value="FAS1-like_DH_region"/>
</dbReference>
<evidence type="ECO:0000313" key="4">
    <source>
        <dbReference type="Proteomes" id="UP000462055"/>
    </source>
</evidence>
<feature type="domain" description="FAS1-like dehydratase" evidence="2">
    <location>
        <begin position="49"/>
        <end position="162"/>
    </location>
</feature>
<gene>
    <name evidence="3" type="ORF">F8568_022115</name>
</gene>
<organism evidence="3 4">
    <name type="scientific">Actinomadura physcomitrii</name>
    <dbReference type="NCBI Taxonomy" id="2650748"/>
    <lineage>
        <taxon>Bacteria</taxon>
        <taxon>Bacillati</taxon>
        <taxon>Actinomycetota</taxon>
        <taxon>Actinomycetes</taxon>
        <taxon>Streptosporangiales</taxon>
        <taxon>Thermomonosporaceae</taxon>
        <taxon>Actinomadura</taxon>
    </lineage>
</organism>
<sequence>MSETTDERTKEEFEQATSAELNDADIDKDRAIVGRDWASRSQEFLGTATPEAIRNFANGYGDDNPLFTDPEYGRGTRWGGQIAPPIMAAILNAPLHGERPSKQERGGSYRGIHAFVSGGTWDWYRPIRPGDTLYSFGGLESVEVKRSEFAGRSVVKVNREVKMNGNAEVVGVYRTLVIYTERKKARERGKYKNIEEPNYTDEDLAKIDEIYAAEKPRGREPRYYEDIKIGEALPPMVKGPLTTTDMVVFHAGGYGFVPYGLKTGRLAYQNRQRIAPFYIKNDYGVPDVAQRVHWDSAWAQAIGNPRAYDYGVLRECWAHHYLTDWAGDDAWVVAQHDEIRKFNYQGDTQFLSGEVTAKDGRDGRDGRCLVDIAFKATNQRGEDTMKGTATVAVPSREQGPALLPEVPADLQRKAIEMMARHGELLREGRQ</sequence>
<reference evidence="3" key="1">
    <citation type="submission" date="2019-12" db="EMBL/GenBank/DDBJ databases">
        <title>Actinomadura physcomitrii sp. nov., a novel actinomycete isolated from moss [Physcomitrium sphaericum (Ludw) Fuernr].</title>
        <authorList>
            <person name="Zhuang X."/>
        </authorList>
    </citation>
    <scope>NUCLEOTIDE SEQUENCE [LARGE SCALE GENOMIC DNA]</scope>
    <source>
        <strain evidence="3">LD22</strain>
    </source>
</reference>
<dbReference type="InterPro" id="IPR029069">
    <property type="entry name" value="HotDog_dom_sf"/>
</dbReference>
<dbReference type="Proteomes" id="UP000462055">
    <property type="component" value="Unassembled WGS sequence"/>
</dbReference>
<dbReference type="Pfam" id="PF13452">
    <property type="entry name" value="FAS1_DH_region"/>
    <property type="match status" value="1"/>
</dbReference>
<dbReference type="SUPFAM" id="SSF54637">
    <property type="entry name" value="Thioesterase/thiol ester dehydrase-isomerase"/>
    <property type="match status" value="2"/>
</dbReference>
<evidence type="ECO:0000313" key="3">
    <source>
        <dbReference type="EMBL" id="MWA03022.1"/>
    </source>
</evidence>
<keyword evidence="4" id="KW-1185">Reference proteome</keyword>
<name>A0A6I4MB53_9ACTN</name>
<dbReference type="AlphaFoldDB" id="A0A6I4MB53"/>
<evidence type="ECO:0000259" key="2">
    <source>
        <dbReference type="Pfam" id="PF13452"/>
    </source>
</evidence>
<dbReference type="Gene3D" id="3.10.129.10">
    <property type="entry name" value="Hotdog Thioesterase"/>
    <property type="match status" value="2"/>
</dbReference>
<evidence type="ECO:0000256" key="1">
    <source>
        <dbReference type="SAM" id="MobiDB-lite"/>
    </source>
</evidence>
<accession>A0A6I4MB53</accession>
<dbReference type="EMBL" id="WBMS02000017">
    <property type="protein sequence ID" value="MWA03022.1"/>
    <property type="molecule type" value="Genomic_DNA"/>
</dbReference>